<name>A0A3N4L497_9PEZI</name>
<evidence type="ECO:0000259" key="5">
    <source>
        <dbReference type="PROSITE" id="PS50115"/>
    </source>
</evidence>
<keyword evidence="7" id="KW-1185">Reference proteome</keyword>
<dbReference type="PANTHER" id="PTHR45705:SF1">
    <property type="entry name" value="FI20236P1"/>
    <property type="match status" value="1"/>
</dbReference>
<dbReference type="InterPro" id="IPR038508">
    <property type="entry name" value="ArfGAP_dom_sf"/>
</dbReference>
<feature type="compositionally biased region" description="Low complexity" evidence="3">
    <location>
        <begin position="597"/>
        <end position="611"/>
    </location>
</feature>
<dbReference type="STRING" id="1392247.A0A3N4L497"/>
<feature type="compositionally biased region" description="Polar residues" evidence="3">
    <location>
        <begin position="198"/>
        <end position="207"/>
    </location>
</feature>
<dbReference type="InterPro" id="IPR001164">
    <property type="entry name" value="ArfGAP_dom"/>
</dbReference>
<reference evidence="6 7" key="1">
    <citation type="journal article" date="2018" name="Nat. Ecol. Evol.">
        <title>Pezizomycetes genomes reveal the molecular basis of ectomycorrhizal truffle lifestyle.</title>
        <authorList>
            <person name="Murat C."/>
            <person name="Payen T."/>
            <person name="Noel B."/>
            <person name="Kuo A."/>
            <person name="Morin E."/>
            <person name="Chen J."/>
            <person name="Kohler A."/>
            <person name="Krizsan K."/>
            <person name="Balestrini R."/>
            <person name="Da Silva C."/>
            <person name="Montanini B."/>
            <person name="Hainaut M."/>
            <person name="Levati E."/>
            <person name="Barry K.W."/>
            <person name="Belfiori B."/>
            <person name="Cichocki N."/>
            <person name="Clum A."/>
            <person name="Dockter R.B."/>
            <person name="Fauchery L."/>
            <person name="Guy J."/>
            <person name="Iotti M."/>
            <person name="Le Tacon F."/>
            <person name="Lindquist E.A."/>
            <person name="Lipzen A."/>
            <person name="Malagnac F."/>
            <person name="Mello A."/>
            <person name="Molinier V."/>
            <person name="Miyauchi S."/>
            <person name="Poulain J."/>
            <person name="Riccioni C."/>
            <person name="Rubini A."/>
            <person name="Sitrit Y."/>
            <person name="Splivallo R."/>
            <person name="Traeger S."/>
            <person name="Wang M."/>
            <person name="Zifcakova L."/>
            <person name="Wipf D."/>
            <person name="Zambonelli A."/>
            <person name="Paolocci F."/>
            <person name="Nowrousian M."/>
            <person name="Ottonello S."/>
            <person name="Baldrian P."/>
            <person name="Spatafora J.W."/>
            <person name="Henrissat B."/>
            <person name="Nagy L.G."/>
            <person name="Aury J.M."/>
            <person name="Wincker P."/>
            <person name="Grigoriev I.V."/>
            <person name="Bonfante P."/>
            <person name="Martin F.M."/>
        </authorList>
    </citation>
    <scope>NUCLEOTIDE SEQUENCE [LARGE SCALE GENOMIC DNA]</scope>
    <source>
        <strain evidence="6 7">CCBAS932</strain>
    </source>
</reference>
<feature type="compositionally biased region" description="Polar residues" evidence="3">
    <location>
        <begin position="584"/>
        <end position="594"/>
    </location>
</feature>
<dbReference type="EMBL" id="ML119126">
    <property type="protein sequence ID" value="RPB12855.1"/>
    <property type="molecule type" value="Genomic_DNA"/>
</dbReference>
<dbReference type="SUPFAM" id="SSF57863">
    <property type="entry name" value="ArfGap/RecO-like zinc finger"/>
    <property type="match status" value="1"/>
</dbReference>
<dbReference type="Pfam" id="PF00627">
    <property type="entry name" value="UBA"/>
    <property type="match status" value="1"/>
</dbReference>
<dbReference type="OrthoDB" id="10266696at2759"/>
<dbReference type="Pfam" id="PF01412">
    <property type="entry name" value="ArfGap"/>
    <property type="match status" value="1"/>
</dbReference>
<feature type="region of interest" description="Disordered" evidence="3">
    <location>
        <begin position="375"/>
        <end position="405"/>
    </location>
</feature>
<dbReference type="SMART" id="SM00105">
    <property type="entry name" value="ArfGap"/>
    <property type="match status" value="1"/>
</dbReference>
<proteinExistence type="predicted"/>
<evidence type="ECO:0000256" key="2">
    <source>
        <dbReference type="SAM" id="Coils"/>
    </source>
</evidence>
<evidence type="ECO:0000256" key="3">
    <source>
        <dbReference type="SAM" id="MobiDB-lite"/>
    </source>
</evidence>
<feature type="region of interest" description="Disordered" evidence="3">
    <location>
        <begin position="322"/>
        <end position="360"/>
    </location>
</feature>
<dbReference type="InterPro" id="IPR009060">
    <property type="entry name" value="UBA-like_sf"/>
</dbReference>
<keyword evidence="1" id="KW-0479">Metal-binding</keyword>
<evidence type="ECO:0000313" key="7">
    <source>
        <dbReference type="Proteomes" id="UP000277580"/>
    </source>
</evidence>
<dbReference type="GO" id="GO:0005096">
    <property type="term" value="F:GTPase activator activity"/>
    <property type="evidence" value="ECO:0007669"/>
    <property type="project" value="InterPro"/>
</dbReference>
<evidence type="ECO:0000259" key="4">
    <source>
        <dbReference type="PROSITE" id="PS50030"/>
    </source>
</evidence>
<feature type="compositionally biased region" description="Pro residues" evidence="3">
    <location>
        <begin position="561"/>
        <end position="577"/>
    </location>
</feature>
<dbReference type="InterPro" id="IPR037278">
    <property type="entry name" value="ARFGAP/RecO"/>
</dbReference>
<gene>
    <name evidence="6" type="ORF">P167DRAFT_605442</name>
</gene>
<dbReference type="PRINTS" id="PR00405">
    <property type="entry name" value="REVINTRACTNG"/>
</dbReference>
<dbReference type="CDD" id="cd08204">
    <property type="entry name" value="ArfGap"/>
    <property type="match status" value="1"/>
</dbReference>
<keyword evidence="2" id="KW-0175">Coiled coil</keyword>
<feature type="compositionally biased region" description="Low complexity" evidence="3">
    <location>
        <begin position="161"/>
        <end position="174"/>
    </location>
</feature>
<feature type="region of interest" description="Disordered" evidence="3">
    <location>
        <begin position="420"/>
        <end position="442"/>
    </location>
</feature>
<evidence type="ECO:0000313" key="6">
    <source>
        <dbReference type="EMBL" id="RPB12855.1"/>
    </source>
</evidence>
<dbReference type="InParanoid" id="A0A3N4L497"/>
<dbReference type="Gene3D" id="1.10.220.150">
    <property type="entry name" value="Arf GTPase activating protein"/>
    <property type="match status" value="1"/>
</dbReference>
<dbReference type="GO" id="GO:0008270">
    <property type="term" value="F:zinc ion binding"/>
    <property type="evidence" value="ECO:0007669"/>
    <property type="project" value="UniProtKB-KW"/>
</dbReference>
<feature type="region of interest" description="Disordered" evidence="3">
    <location>
        <begin position="130"/>
        <end position="207"/>
    </location>
</feature>
<dbReference type="GO" id="GO:0005737">
    <property type="term" value="C:cytoplasm"/>
    <property type="evidence" value="ECO:0007669"/>
    <property type="project" value="TreeGrafter"/>
</dbReference>
<dbReference type="PROSITE" id="PS50115">
    <property type="entry name" value="ARFGAP"/>
    <property type="match status" value="1"/>
</dbReference>
<evidence type="ECO:0000256" key="1">
    <source>
        <dbReference type="PROSITE-ProRule" id="PRU00288"/>
    </source>
</evidence>
<feature type="domain" description="UBA" evidence="4">
    <location>
        <begin position="237"/>
        <end position="278"/>
    </location>
</feature>
<feature type="region of interest" description="Disordered" evidence="3">
    <location>
        <begin position="516"/>
        <end position="538"/>
    </location>
</feature>
<sequence>MSSIINKRQQARNERILQDLLKSAPGNDRCADCGTQNPAWASWSLGIFLCIRCASLHRKLGTHISKVKSISMDSWTSDQIDNMRANGNAKSNLYYNPDPSKHPPPISNEDSVGVLERYIRNKYEYQLFRGGPSEQASSTSSNSSNASSSFGASVGGGGGLSLPSSSSSNASFQSQRPAPQQKQRSVSGGLTSRLGVFRSTSPSQKKVTQVLGATPYGDSAPPPVQFPHGMVQAPPAIKYEDQLKTLQEMGFKDDKQILQVLVLTDGNVAESVEHLTRLNNAKTPGLAPAAAAKKPGSPNPFEALDRELPPLPPGATEVGGISRGLTPTIYSSQPSTPAIQQPQPQSAPPTSYGAGADSWFQAPVPVPAPIQMQATGWQQGQYQVSTHSTGPQQSPTNPYYSQNGNGTMYAAPQAVAGYNPFVTNSAPPTMNNPYQQQAPQQQQQMLIQQQQQFLQQQQFTQQQAALQQQQQQQQQQAALQAQQQQQLAAQQQAAHQLQLQQQQYLQSQLAPQAPLWASQPQPLSPQPNPYQSQLLQQRTGGVDKSAILALFNYPHLAPQPSANPVPLPLAENKPPPTAMERSMSAPSAGSNNPFLPQAQQQQVQQQQQVNGGQKGGMQGGHRSQESVDFGAWQSGRHSPDAFASLSFGQ</sequence>
<dbReference type="PANTHER" id="PTHR45705">
    <property type="entry name" value="FI20236P1"/>
    <property type="match status" value="1"/>
</dbReference>
<organism evidence="6 7">
    <name type="scientific">Morchella conica CCBAS932</name>
    <dbReference type="NCBI Taxonomy" id="1392247"/>
    <lineage>
        <taxon>Eukaryota</taxon>
        <taxon>Fungi</taxon>
        <taxon>Dikarya</taxon>
        <taxon>Ascomycota</taxon>
        <taxon>Pezizomycotina</taxon>
        <taxon>Pezizomycetes</taxon>
        <taxon>Pezizales</taxon>
        <taxon>Morchellaceae</taxon>
        <taxon>Morchella</taxon>
    </lineage>
</organism>
<dbReference type="InterPro" id="IPR015940">
    <property type="entry name" value="UBA"/>
</dbReference>
<dbReference type="SUPFAM" id="SSF46934">
    <property type="entry name" value="UBA-like"/>
    <property type="match status" value="1"/>
</dbReference>
<feature type="domain" description="Arf-GAP" evidence="5">
    <location>
        <begin position="14"/>
        <end position="138"/>
    </location>
</feature>
<feature type="compositionally biased region" description="Polar residues" evidence="3">
    <location>
        <begin position="175"/>
        <end position="190"/>
    </location>
</feature>
<dbReference type="FunFam" id="1.10.220.150:FF:000026">
    <property type="entry name" value="GTPase activating protein for Arf, putative"/>
    <property type="match status" value="1"/>
</dbReference>
<feature type="region of interest" description="Disordered" evidence="3">
    <location>
        <begin position="88"/>
        <end position="110"/>
    </location>
</feature>
<feature type="compositionally biased region" description="Low complexity" evidence="3">
    <location>
        <begin position="133"/>
        <end position="152"/>
    </location>
</feature>
<keyword evidence="1" id="KW-0862">Zinc</keyword>
<dbReference type="InterPro" id="IPR051718">
    <property type="entry name" value="ARF_GTPase-activating"/>
</dbReference>
<feature type="coiled-coil region" evidence="2">
    <location>
        <begin position="465"/>
        <end position="500"/>
    </location>
</feature>
<dbReference type="Proteomes" id="UP000277580">
    <property type="component" value="Unassembled WGS sequence"/>
</dbReference>
<feature type="compositionally biased region" description="Low complexity" evidence="3">
    <location>
        <begin position="331"/>
        <end position="351"/>
    </location>
</feature>
<dbReference type="SMART" id="SM00165">
    <property type="entry name" value="UBA"/>
    <property type="match status" value="1"/>
</dbReference>
<keyword evidence="1" id="KW-0863">Zinc-finger</keyword>
<dbReference type="AlphaFoldDB" id="A0A3N4L497"/>
<dbReference type="PROSITE" id="PS50030">
    <property type="entry name" value="UBA"/>
    <property type="match status" value="1"/>
</dbReference>
<protein>
    <submittedName>
        <fullName evidence="6">ArfGap-domain-containing protein</fullName>
    </submittedName>
</protein>
<feature type="compositionally biased region" description="Polar residues" evidence="3">
    <location>
        <begin position="421"/>
        <end position="434"/>
    </location>
</feature>
<dbReference type="Gene3D" id="1.10.8.10">
    <property type="entry name" value="DNA helicase RuvA subunit, C-terminal domain"/>
    <property type="match status" value="1"/>
</dbReference>
<accession>A0A3N4L497</accession>
<feature type="region of interest" description="Disordered" evidence="3">
    <location>
        <begin position="560"/>
        <end position="649"/>
    </location>
</feature>